<accession>A0AAI8VY81</accession>
<feature type="compositionally biased region" description="Basic and acidic residues" evidence="1">
    <location>
        <begin position="541"/>
        <end position="553"/>
    </location>
</feature>
<dbReference type="Proteomes" id="UP001295740">
    <property type="component" value="Unassembled WGS sequence"/>
</dbReference>
<comment type="caution">
    <text evidence="2">The sequence shown here is derived from an EMBL/GenBank/DDBJ whole genome shotgun (WGS) entry which is preliminary data.</text>
</comment>
<evidence type="ECO:0000313" key="3">
    <source>
        <dbReference type="Proteomes" id="UP001295740"/>
    </source>
</evidence>
<evidence type="ECO:0000313" key="2">
    <source>
        <dbReference type="EMBL" id="CAJ2513242.1"/>
    </source>
</evidence>
<gene>
    <name evidence="2" type="ORF">KHLLAP_LOCUS13710</name>
</gene>
<name>A0AAI8VY81_9PEZI</name>
<keyword evidence="3" id="KW-1185">Reference proteome</keyword>
<evidence type="ECO:0000256" key="1">
    <source>
        <dbReference type="SAM" id="MobiDB-lite"/>
    </source>
</evidence>
<dbReference type="EMBL" id="CAUWAG010000020">
    <property type="protein sequence ID" value="CAJ2513242.1"/>
    <property type="molecule type" value="Genomic_DNA"/>
</dbReference>
<feature type="compositionally biased region" description="Low complexity" evidence="1">
    <location>
        <begin position="564"/>
        <end position="575"/>
    </location>
</feature>
<organism evidence="2 3">
    <name type="scientific">Anthostomella pinea</name>
    <dbReference type="NCBI Taxonomy" id="933095"/>
    <lineage>
        <taxon>Eukaryota</taxon>
        <taxon>Fungi</taxon>
        <taxon>Dikarya</taxon>
        <taxon>Ascomycota</taxon>
        <taxon>Pezizomycotina</taxon>
        <taxon>Sordariomycetes</taxon>
        <taxon>Xylariomycetidae</taxon>
        <taxon>Xylariales</taxon>
        <taxon>Xylariaceae</taxon>
        <taxon>Anthostomella</taxon>
    </lineage>
</organism>
<sequence>MEAFVITDVWDADLRFRALPGAQQQPVLPPCVPTAAHREDVRGWQEHVEKEGLTDAFQPLRYTEGKRYEGIIKESKKREKRVDKEIRRTRKLVSEAIEALTQTLTRRPRGRPPKNSRPKDAQVASQPSLRRPTRQESRTMQALEEALKEVKWYKAKNAPRHQRQRPEMCRLDFPTPCGTVQACTRVHDGYWYGGHRPGTPIFRCIEIPQPRGPETKIVFKYPSILDGYSNFLEKHPNLLDKYPDLFEKYPNFFYEKDADLFERFTDYKLRFEGIVPFDRGEMSVRFYDHALPNLLVMVVAMLGYDSCHHSQGLDRVREVVEKTKAMLKLDLMELTNPEVGQLWVCLKELQESWVMLYYRSGNQSRLPRYLRDQINDSISRFWEMGWLITQLGRTGTKIPFCRFMVLHACAGLLQAVTGRNVKTLCDAYFAKLSEEGCEQYADGERDDVLIYKSDKPLTKHEAVLGDLYHPDGPPPLPSYLLERLKHSRTLARSVLPEQPARAEPEPSSPGPTAAADADTIVVASSSTPATPEATKNSRKRPAVDIEERLDESTHQPQPEQAKKQAGTTTGSQTAGPPLTTKKLRATKQTTNNQNPGPSHPPAPN</sequence>
<feature type="compositionally biased region" description="Basic residues" evidence="1">
    <location>
        <begin position="106"/>
        <end position="116"/>
    </location>
</feature>
<reference evidence="2" key="1">
    <citation type="submission" date="2023-10" db="EMBL/GenBank/DDBJ databases">
        <authorList>
            <person name="Hackl T."/>
        </authorList>
    </citation>
    <scope>NUCLEOTIDE SEQUENCE</scope>
</reference>
<feature type="region of interest" description="Disordered" evidence="1">
    <location>
        <begin position="495"/>
        <end position="514"/>
    </location>
</feature>
<feature type="compositionally biased region" description="Polar residues" evidence="1">
    <location>
        <begin position="586"/>
        <end position="596"/>
    </location>
</feature>
<proteinExistence type="predicted"/>
<feature type="region of interest" description="Disordered" evidence="1">
    <location>
        <begin position="101"/>
        <end position="139"/>
    </location>
</feature>
<dbReference type="AlphaFoldDB" id="A0AAI8VY81"/>
<feature type="region of interest" description="Disordered" evidence="1">
    <location>
        <begin position="525"/>
        <end position="604"/>
    </location>
</feature>
<protein>
    <submittedName>
        <fullName evidence="2">Uu.00g013610.m01.CDS01</fullName>
    </submittedName>
</protein>